<evidence type="ECO:0000313" key="2">
    <source>
        <dbReference type="EMBL" id="KAH7524477.1"/>
    </source>
</evidence>
<proteinExistence type="predicted"/>
<dbReference type="PANTHER" id="PTHR31197">
    <property type="entry name" value="OS01G0612600 PROTEIN"/>
    <property type="match status" value="1"/>
</dbReference>
<feature type="signal peptide" evidence="1">
    <location>
        <begin position="1"/>
        <end position="24"/>
    </location>
</feature>
<reference evidence="2" key="1">
    <citation type="journal article" date="2021" name="Front. Plant Sci.">
        <title>Chromosome-Scale Genome Assembly for Chinese Sour Jujube and Insights Into Its Genome Evolution and Domestication Signature.</title>
        <authorList>
            <person name="Shen L.-Y."/>
            <person name="Luo H."/>
            <person name="Wang X.-L."/>
            <person name="Wang X.-M."/>
            <person name="Qiu X.-J."/>
            <person name="Liu H."/>
            <person name="Zhou S.-S."/>
            <person name="Jia K.-H."/>
            <person name="Nie S."/>
            <person name="Bao Y.-T."/>
            <person name="Zhang R.-G."/>
            <person name="Yun Q.-Z."/>
            <person name="Chai Y.-H."/>
            <person name="Lu J.-Y."/>
            <person name="Li Y."/>
            <person name="Zhao S.-W."/>
            <person name="Mao J.-F."/>
            <person name="Jia S.-G."/>
            <person name="Mao Y.-M."/>
        </authorList>
    </citation>
    <scope>NUCLEOTIDE SEQUENCE</scope>
    <source>
        <strain evidence="2">AT0</strain>
        <tissue evidence="2">Leaf</tissue>
    </source>
</reference>
<evidence type="ECO:0008006" key="4">
    <source>
        <dbReference type="Google" id="ProtNLM"/>
    </source>
</evidence>
<dbReference type="EMBL" id="JAEACU010000006">
    <property type="protein sequence ID" value="KAH7524477.1"/>
    <property type="molecule type" value="Genomic_DNA"/>
</dbReference>
<comment type="caution">
    <text evidence="2">The sequence shown here is derived from an EMBL/GenBank/DDBJ whole genome shotgun (WGS) entry which is preliminary data.</text>
</comment>
<dbReference type="AlphaFoldDB" id="A0A978V992"/>
<organism evidence="2 3">
    <name type="scientific">Ziziphus jujuba var. spinosa</name>
    <dbReference type="NCBI Taxonomy" id="714518"/>
    <lineage>
        <taxon>Eukaryota</taxon>
        <taxon>Viridiplantae</taxon>
        <taxon>Streptophyta</taxon>
        <taxon>Embryophyta</taxon>
        <taxon>Tracheophyta</taxon>
        <taxon>Spermatophyta</taxon>
        <taxon>Magnoliopsida</taxon>
        <taxon>eudicotyledons</taxon>
        <taxon>Gunneridae</taxon>
        <taxon>Pentapetalae</taxon>
        <taxon>rosids</taxon>
        <taxon>fabids</taxon>
        <taxon>Rosales</taxon>
        <taxon>Rhamnaceae</taxon>
        <taxon>Paliureae</taxon>
        <taxon>Ziziphus</taxon>
    </lineage>
</organism>
<name>A0A978V992_ZIZJJ</name>
<dbReference type="Pfam" id="PF07800">
    <property type="entry name" value="DUF1644"/>
    <property type="match status" value="1"/>
</dbReference>
<dbReference type="Proteomes" id="UP000813462">
    <property type="component" value="Unassembled WGS sequence"/>
</dbReference>
<dbReference type="PANTHER" id="PTHR31197:SF21">
    <property type="entry name" value="C2H2-TYPE DOMAIN-CONTAINING PROTEIN"/>
    <property type="match status" value="1"/>
</dbReference>
<keyword evidence="1" id="KW-0732">Signal</keyword>
<gene>
    <name evidence="2" type="ORF">FEM48_Zijuj06G0123400</name>
</gene>
<evidence type="ECO:0000256" key="1">
    <source>
        <dbReference type="SAM" id="SignalP"/>
    </source>
</evidence>
<protein>
    <recommendedName>
        <fullName evidence="4">Transcription factor C2H2 family</fullName>
    </recommendedName>
</protein>
<feature type="chain" id="PRO_5036942043" description="Transcription factor C2H2 family" evidence="1">
    <location>
        <begin position="25"/>
        <end position="359"/>
    </location>
</feature>
<dbReference type="InterPro" id="IPR012866">
    <property type="entry name" value="DUF1644"/>
</dbReference>
<sequence length="359" mass="41052">MVTSTFKRCLAMIVMLNLKVSSIAINMKHLLSKIILMAKTNKMRRISHPNHSKAQYLLPSSTWKVRKDVHQKKRCRKASEKKDWEDATCSVCMEFPHNAVLLLCSSYNKGCRPYMCSTGRRYSNCLEQYKKAYTKAASIQTSQQWDRLMDNLGSNSGAGQANENKEIPELLCPLCRGQVKGWTVVEPARKYLNAKKRTCMQDNCSFLGSYKELRRHVKAKHPLARPRAVDPILEEKWKRLECERERNDVISTIYSSTPGAVVLGDYVLEPNQNDFSSDYDSDLDDYLDNFRLGSFSFPQSGGIFARSRFHRDYDSLDEDDFGMGHAAASAAAVSGRGFRRASVLVSRRRRRHRRGNGNR</sequence>
<evidence type="ECO:0000313" key="3">
    <source>
        <dbReference type="Proteomes" id="UP000813462"/>
    </source>
</evidence>
<accession>A0A978V992</accession>